<keyword evidence="1" id="KW-0732">Signal</keyword>
<dbReference type="InterPro" id="IPR013784">
    <property type="entry name" value="Carb-bd-like_fold"/>
</dbReference>
<dbReference type="STRING" id="1302690.BUE76_11145"/>
<organism evidence="2 3">
    <name type="scientific">Cnuella takakiae</name>
    <dbReference type="NCBI Taxonomy" id="1302690"/>
    <lineage>
        <taxon>Bacteria</taxon>
        <taxon>Pseudomonadati</taxon>
        <taxon>Bacteroidota</taxon>
        <taxon>Chitinophagia</taxon>
        <taxon>Chitinophagales</taxon>
        <taxon>Chitinophagaceae</taxon>
        <taxon>Cnuella</taxon>
    </lineage>
</organism>
<feature type="signal peptide" evidence="1">
    <location>
        <begin position="1"/>
        <end position="26"/>
    </location>
</feature>
<evidence type="ECO:0000313" key="2">
    <source>
        <dbReference type="EMBL" id="SHG01929.1"/>
    </source>
</evidence>
<dbReference type="SUPFAM" id="SSF49452">
    <property type="entry name" value="Starch-binding domain-like"/>
    <property type="match status" value="1"/>
</dbReference>
<dbReference type="OrthoDB" id="676304at2"/>
<dbReference type="RefSeq" id="WP_073046257.1">
    <property type="nucleotide sequence ID" value="NZ_FQUO01000016.1"/>
</dbReference>
<dbReference type="Proteomes" id="UP000184368">
    <property type="component" value="Unassembled WGS sequence"/>
</dbReference>
<dbReference type="AlphaFoldDB" id="A0A1M5GE16"/>
<feature type="chain" id="PRO_5013155278" description="Carboxypeptidase regulatory-like domain-containing protein" evidence="1">
    <location>
        <begin position="27"/>
        <end position="105"/>
    </location>
</feature>
<protein>
    <recommendedName>
        <fullName evidence="4">Carboxypeptidase regulatory-like domain-containing protein</fullName>
    </recommendedName>
</protein>
<accession>A0A1M5GE16</accession>
<sequence>MKMILKSTTALALASIALFSFKPHTASSLKGKIAPAESVGTVWAIAGTDSLKTSAIEGEFSFAEIKPGTYKIVAEAKAPYKNLEKEGVEVKEGETTDLGTLMLQQ</sequence>
<evidence type="ECO:0000256" key="1">
    <source>
        <dbReference type="SAM" id="SignalP"/>
    </source>
</evidence>
<dbReference type="GO" id="GO:0030246">
    <property type="term" value="F:carbohydrate binding"/>
    <property type="evidence" value="ECO:0007669"/>
    <property type="project" value="InterPro"/>
</dbReference>
<dbReference type="Gene3D" id="2.60.40.1120">
    <property type="entry name" value="Carboxypeptidase-like, regulatory domain"/>
    <property type="match status" value="1"/>
</dbReference>
<reference evidence="2 3" key="1">
    <citation type="submission" date="2016-11" db="EMBL/GenBank/DDBJ databases">
        <authorList>
            <person name="Jaros S."/>
            <person name="Januszkiewicz K."/>
            <person name="Wedrychowicz H."/>
        </authorList>
    </citation>
    <scope>NUCLEOTIDE SEQUENCE [LARGE SCALE GENOMIC DNA]</scope>
    <source>
        <strain evidence="2 3">DSM 26897</strain>
    </source>
</reference>
<keyword evidence="3" id="KW-1185">Reference proteome</keyword>
<evidence type="ECO:0000313" key="3">
    <source>
        <dbReference type="Proteomes" id="UP000184368"/>
    </source>
</evidence>
<dbReference type="EMBL" id="FQUO01000016">
    <property type="protein sequence ID" value="SHG01929.1"/>
    <property type="molecule type" value="Genomic_DNA"/>
</dbReference>
<gene>
    <name evidence="2" type="ORF">SAMN05444008_11636</name>
</gene>
<proteinExistence type="predicted"/>
<name>A0A1M5GE16_9BACT</name>
<evidence type="ECO:0008006" key="4">
    <source>
        <dbReference type="Google" id="ProtNLM"/>
    </source>
</evidence>